<reference evidence="4" key="1">
    <citation type="submission" date="2023-10" db="EMBL/GenBank/DDBJ databases">
        <authorList>
            <person name="Chen Y."/>
            <person name="Shah S."/>
            <person name="Dougan E. K."/>
            <person name="Thang M."/>
            <person name="Chan C."/>
        </authorList>
    </citation>
    <scope>NUCLEOTIDE SEQUENCE [LARGE SCALE GENOMIC DNA]</scope>
</reference>
<name>A0ABN9S1N4_9DINO</name>
<feature type="region of interest" description="Disordered" evidence="2">
    <location>
        <begin position="1239"/>
        <end position="1278"/>
    </location>
</feature>
<feature type="non-terminal residue" evidence="4">
    <location>
        <position position="1370"/>
    </location>
</feature>
<feature type="compositionally biased region" description="Basic and acidic residues" evidence="2">
    <location>
        <begin position="1265"/>
        <end position="1278"/>
    </location>
</feature>
<keyword evidence="1" id="KW-0479">Metal-binding</keyword>
<evidence type="ECO:0000313" key="4">
    <source>
        <dbReference type="EMBL" id="CAK0825434.1"/>
    </source>
</evidence>
<feature type="region of interest" description="Disordered" evidence="2">
    <location>
        <begin position="223"/>
        <end position="276"/>
    </location>
</feature>
<feature type="compositionally biased region" description="Low complexity" evidence="2">
    <location>
        <begin position="1168"/>
        <end position="1177"/>
    </location>
</feature>
<dbReference type="EMBL" id="CAUYUJ010008942">
    <property type="protein sequence ID" value="CAK0825434.1"/>
    <property type="molecule type" value="Genomic_DNA"/>
</dbReference>
<feature type="region of interest" description="Disordered" evidence="2">
    <location>
        <begin position="1029"/>
        <end position="1058"/>
    </location>
</feature>
<feature type="compositionally biased region" description="Low complexity" evidence="2">
    <location>
        <begin position="1029"/>
        <end position="1041"/>
    </location>
</feature>
<feature type="domain" description="CCHC-type" evidence="3">
    <location>
        <begin position="634"/>
        <end position="650"/>
    </location>
</feature>
<evidence type="ECO:0000259" key="3">
    <source>
        <dbReference type="PROSITE" id="PS50158"/>
    </source>
</evidence>
<dbReference type="InterPro" id="IPR036875">
    <property type="entry name" value="Znf_CCHC_sf"/>
</dbReference>
<feature type="compositionally biased region" description="Basic and acidic residues" evidence="2">
    <location>
        <begin position="1331"/>
        <end position="1355"/>
    </location>
</feature>
<accession>A0ABN9S1N4</accession>
<dbReference type="Proteomes" id="UP001189429">
    <property type="component" value="Unassembled WGS sequence"/>
</dbReference>
<organism evidence="4 5">
    <name type="scientific">Prorocentrum cordatum</name>
    <dbReference type="NCBI Taxonomy" id="2364126"/>
    <lineage>
        <taxon>Eukaryota</taxon>
        <taxon>Sar</taxon>
        <taxon>Alveolata</taxon>
        <taxon>Dinophyceae</taxon>
        <taxon>Prorocentrales</taxon>
        <taxon>Prorocentraceae</taxon>
        <taxon>Prorocentrum</taxon>
    </lineage>
</organism>
<feature type="compositionally biased region" description="Polar residues" evidence="2">
    <location>
        <begin position="1180"/>
        <end position="1193"/>
    </location>
</feature>
<feature type="region of interest" description="Disordered" evidence="2">
    <location>
        <begin position="584"/>
        <end position="617"/>
    </location>
</feature>
<feature type="compositionally biased region" description="Polar residues" evidence="2">
    <location>
        <begin position="256"/>
        <end position="271"/>
    </location>
</feature>
<dbReference type="PROSITE" id="PS50158">
    <property type="entry name" value="ZF_CCHC"/>
    <property type="match status" value="1"/>
</dbReference>
<dbReference type="SMART" id="SM00343">
    <property type="entry name" value="ZnF_C2HC"/>
    <property type="match status" value="1"/>
</dbReference>
<feature type="region of interest" description="Disordered" evidence="2">
    <location>
        <begin position="1138"/>
        <end position="1206"/>
    </location>
</feature>
<evidence type="ECO:0000256" key="2">
    <source>
        <dbReference type="SAM" id="MobiDB-lite"/>
    </source>
</evidence>
<feature type="compositionally biased region" description="Basic and acidic residues" evidence="2">
    <location>
        <begin position="300"/>
        <end position="315"/>
    </location>
</feature>
<keyword evidence="1" id="KW-0863">Zinc-finger</keyword>
<gene>
    <name evidence="4" type="ORF">PCOR1329_LOCUS25563</name>
</gene>
<evidence type="ECO:0000313" key="5">
    <source>
        <dbReference type="Proteomes" id="UP001189429"/>
    </source>
</evidence>
<dbReference type="InterPro" id="IPR001878">
    <property type="entry name" value="Znf_CCHC"/>
</dbReference>
<feature type="region of interest" description="Disordered" evidence="2">
    <location>
        <begin position="300"/>
        <end position="323"/>
    </location>
</feature>
<evidence type="ECO:0000256" key="1">
    <source>
        <dbReference type="PROSITE-ProRule" id="PRU00047"/>
    </source>
</evidence>
<feature type="compositionally biased region" description="Low complexity" evidence="2">
    <location>
        <begin position="1197"/>
        <end position="1206"/>
    </location>
</feature>
<comment type="caution">
    <text evidence="4">The sequence shown here is derived from an EMBL/GenBank/DDBJ whole genome shotgun (WGS) entry which is preliminary data.</text>
</comment>
<protein>
    <recommendedName>
        <fullName evidence="3">CCHC-type domain-containing protein</fullName>
    </recommendedName>
</protein>
<dbReference type="SUPFAM" id="SSF57756">
    <property type="entry name" value="Retrovirus zinc finger-like domains"/>
    <property type="match status" value="1"/>
</dbReference>
<feature type="region of interest" description="Disordered" evidence="2">
    <location>
        <begin position="1292"/>
        <end position="1355"/>
    </location>
</feature>
<feature type="non-terminal residue" evidence="4">
    <location>
        <position position="1"/>
    </location>
</feature>
<keyword evidence="5" id="KW-1185">Reference proteome</keyword>
<dbReference type="Gene3D" id="4.10.60.10">
    <property type="entry name" value="Zinc finger, CCHC-type"/>
    <property type="match status" value="1"/>
</dbReference>
<keyword evidence="1" id="KW-0862">Zinc</keyword>
<sequence>RDEDDSSSEPERERQHYPIEPDIQQLCLQFGIDAELTQKLNDIMIEDRQKTWEQDMDKLLEVLKGAHTPRALLAIKLKDMEKGVFVGKAKCGEAVRQMARKHRLDKGAATKLEDAMSIREAMGKDVDKDLQLLDEHLAASNKPSALISMKLESLRKGFHVGHCIYSRETLAGNQGPGVDGVFDKRGKRALGYTDADLDRRFMEEGTGGSSGGLMDEATARKMMQTSQGRSEQWHSGGWDATRSTWQEPDYKPGEQQWASSRSTWTPASTWESYGDRPWKNEHRGDWSSGWRWNDSYKDSKWEPNERHSGHDDDRSSTNTGKDFADPEKWRGWGDYRMWRRRTVLRWRTLTDVPSHKQADRLFRSLDQDLQRKLEDLDDDTLCSSWGFDAIIKRLDLRSGERHGDERRKVARECSLDYSRKQGENLTEYCARVDTAFDRVATQGLPLPDEWKLMFLEEGVSLDERSAQMVKVLMRDQKDYKSALWAIREMDISHREHLKARRTYATMGSEAPLPQVPTYQVERDDESLLDYSDVSSMDSDGEAEVWAILESADVGEDDAPAALAAINQERRKTWRQNRDLKRQLKTDRKFYDRSGQGRGSDGREKARRPGHGAAGGAFRARKSRLRFAELIKRTRCRVCHQKGHWSRECPQKQGAGAKDEKGPPATGMTFLYANALDHSTSQCFDEPPPPTYAVVLLAVGPGAMVVDTAAGQGLVGEQALHNIEGHWALVLGLDVLDQVGKFSVPAKDFEAPASVLRFQNRSTKGSGVGRHLRLRAEQYVYFGTRQGFEFQVETFQSQGGVDSAGLEVADVGHEERPHAMTDRMQSQTDSAWVYGATGTYVPENLNRGEKGGACLAGRVLYWLARLAEEFGSVCRAKRFWPTNQPKSLRRLSEAYETYWRPPTLVNYGANSWGKWFVCSGRTMRVGYWELRPTKGTVKEEKMCLCKKKDAACTLRGQGWAQGATAEPQWQALICVPKPPPGAERAPLPLHPGMMAGGLAGGSFMTARQPAYQRVAEDAAKVTEALQKAQAEQRSAAAAARRAPSAKRKPESDTEAMDTVSDPLEEMREYQPKTERDMKGMVESQLQEMKAAIQGVMASQASQQEALERVTTTVKEQMTAIATAQGQAQEASRMIRAIAQGSSSSKAGQVKVAAAAIDSPPKAEARAPRARGAPQRPVPSGHPSSLGQQMTEPQPQSRPPLAAGAPPGVAPSAWAYIGTAPLDGTSAPAAMASQAMLHQQAAANAGAPQPTRSPALGGYPTYGPPVEQKKDAVTPPRNPDRLFTADEMPIGSAGALTTEASLSLPGTDLAAPPTAAVGPYGKGNNKGKGTPSRRPENRDPWTPGPEEKAAEKRRQEYHEWKEARWKIFHNGR</sequence>
<proteinExistence type="predicted"/>